<keyword evidence="4 6" id="KW-0067">ATP-binding</keyword>
<keyword evidence="2" id="KW-0813">Transport</keyword>
<gene>
    <name evidence="6" type="ORF">F3J40_01875</name>
</gene>
<comment type="similarity">
    <text evidence="1">Belongs to the ABC transporter superfamily. Drug exporter-2 (TC 3.A.1.117) family.</text>
</comment>
<evidence type="ECO:0000313" key="6">
    <source>
        <dbReference type="EMBL" id="NIF20368.1"/>
    </source>
</evidence>
<dbReference type="Proteomes" id="UP001515683">
    <property type="component" value="Unassembled WGS sequence"/>
</dbReference>
<comment type="caution">
    <text evidence="6">The sequence shown here is derived from an EMBL/GenBank/DDBJ whole genome shotgun (WGS) entry which is preliminary data.</text>
</comment>
<dbReference type="Gene3D" id="3.40.50.300">
    <property type="entry name" value="P-loop containing nucleotide triphosphate hydrolases"/>
    <property type="match status" value="1"/>
</dbReference>
<sequence>MRVSESIVDADKVRKSFKDILAVDNFSLKVCKGEIVGLVGPNGAGKTTSLECLQGLIKFDLGSVSLFGEDVCRGLSFSARQRIGIAPQFFALPPLLTVREMVTLYHALYYRAMAVDEVISRVGLEQQSRTRFSRLSGGQQRRLALAVALVGRPELLFLDEPTGDLDPQSRRYIWSLLLEKQVREERAVVMSTHQMDEVEALCTRVVIMDNGKILDNDTPQNLISRYCPEHLIRFTVDDVHKDKLRAAFSPEQLSIQGSDIRLEVTDISQTMHQLQQLEKMHHLKMNSLQVSQSSLEDVFIKLTGKTLRE</sequence>
<evidence type="ECO:0000256" key="3">
    <source>
        <dbReference type="ARBA" id="ARBA00022741"/>
    </source>
</evidence>
<dbReference type="PROSITE" id="PS00211">
    <property type="entry name" value="ABC_TRANSPORTER_1"/>
    <property type="match status" value="1"/>
</dbReference>
<name>A0ABX0R7G9_9GAMM</name>
<dbReference type="PANTHER" id="PTHR42711:SF17">
    <property type="entry name" value="ABC TRANSPORTER ATP-BINDING PROTEIN"/>
    <property type="match status" value="1"/>
</dbReference>
<dbReference type="Pfam" id="PF00005">
    <property type="entry name" value="ABC_tran"/>
    <property type="match status" value="1"/>
</dbReference>
<keyword evidence="7" id="KW-1185">Reference proteome</keyword>
<evidence type="ECO:0000259" key="5">
    <source>
        <dbReference type="PROSITE" id="PS50893"/>
    </source>
</evidence>
<dbReference type="InterPro" id="IPR003593">
    <property type="entry name" value="AAA+_ATPase"/>
</dbReference>
<evidence type="ECO:0000256" key="1">
    <source>
        <dbReference type="ARBA" id="ARBA00006526"/>
    </source>
</evidence>
<dbReference type="InterPro" id="IPR003439">
    <property type="entry name" value="ABC_transporter-like_ATP-bd"/>
</dbReference>
<dbReference type="InterPro" id="IPR027417">
    <property type="entry name" value="P-loop_NTPase"/>
</dbReference>
<dbReference type="InterPro" id="IPR017871">
    <property type="entry name" value="ABC_transporter-like_CS"/>
</dbReference>
<reference evidence="6 7" key="1">
    <citation type="journal article" date="2019" name="bioRxiv">
        <title>Bacteria contribute to plant secondary compound degradation in a generalist herbivore system.</title>
        <authorList>
            <person name="Francoeur C.B."/>
            <person name="Khadempour L."/>
            <person name="Moreira-Soto R.D."/>
            <person name="Gotting K."/>
            <person name="Book A.J."/>
            <person name="Pinto-Tomas A.A."/>
            <person name="Keefover-Ring K."/>
            <person name="Currie C.R."/>
        </authorList>
    </citation>
    <scope>NUCLEOTIDE SEQUENCE [LARGE SCALE GENOMIC DNA]</scope>
    <source>
        <strain evidence="6">Acro-835</strain>
    </source>
</reference>
<dbReference type="CDD" id="cd03263">
    <property type="entry name" value="ABC_subfamily_A"/>
    <property type="match status" value="1"/>
</dbReference>
<dbReference type="InterPro" id="IPR050763">
    <property type="entry name" value="ABC_transporter_ATP-binding"/>
</dbReference>
<dbReference type="GO" id="GO:0005524">
    <property type="term" value="F:ATP binding"/>
    <property type="evidence" value="ECO:0007669"/>
    <property type="project" value="UniProtKB-KW"/>
</dbReference>
<protein>
    <submittedName>
        <fullName evidence="6">ABC transporter ATP-binding protein</fullName>
    </submittedName>
</protein>
<dbReference type="PROSITE" id="PS50893">
    <property type="entry name" value="ABC_TRANSPORTER_2"/>
    <property type="match status" value="1"/>
</dbReference>
<dbReference type="SMART" id="SM00382">
    <property type="entry name" value="AAA"/>
    <property type="match status" value="1"/>
</dbReference>
<accession>A0ABX0R7G9</accession>
<evidence type="ECO:0000256" key="2">
    <source>
        <dbReference type="ARBA" id="ARBA00022448"/>
    </source>
</evidence>
<evidence type="ECO:0000313" key="7">
    <source>
        <dbReference type="Proteomes" id="UP001515683"/>
    </source>
</evidence>
<dbReference type="PANTHER" id="PTHR42711">
    <property type="entry name" value="ABC TRANSPORTER ATP-BINDING PROTEIN"/>
    <property type="match status" value="1"/>
</dbReference>
<evidence type="ECO:0000256" key="4">
    <source>
        <dbReference type="ARBA" id="ARBA00022840"/>
    </source>
</evidence>
<feature type="domain" description="ABC transporter" evidence="5">
    <location>
        <begin position="8"/>
        <end position="235"/>
    </location>
</feature>
<organism evidence="6 7">
    <name type="scientific">Candidatus Pantoea multigeneris</name>
    <dbReference type="NCBI Taxonomy" id="2608357"/>
    <lineage>
        <taxon>Bacteria</taxon>
        <taxon>Pseudomonadati</taxon>
        <taxon>Pseudomonadota</taxon>
        <taxon>Gammaproteobacteria</taxon>
        <taxon>Enterobacterales</taxon>
        <taxon>Erwiniaceae</taxon>
        <taxon>Pantoea</taxon>
    </lineage>
</organism>
<proteinExistence type="inferred from homology"/>
<dbReference type="SUPFAM" id="SSF52540">
    <property type="entry name" value="P-loop containing nucleoside triphosphate hydrolases"/>
    <property type="match status" value="1"/>
</dbReference>
<keyword evidence="3" id="KW-0547">Nucleotide-binding</keyword>
<dbReference type="EMBL" id="VWXF01000001">
    <property type="protein sequence ID" value="NIF20368.1"/>
    <property type="molecule type" value="Genomic_DNA"/>
</dbReference>